<feature type="compositionally biased region" description="Basic and acidic residues" evidence="1">
    <location>
        <begin position="87"/>
        <end position="100"/>
    </location>
</feature>
<dbReference type="Proteomes" id="UP001345013">
    <property type="component" value="Unassembled WGS sequence"/>
</dbReference>
<proteinExistence type="predicted"/>
<dbReference type="EMBL" id="JAVRRG010000199">
    <property type="protein sequence ID" value="KAK5077794.1"/>
    <property type="molecule type" value="Genomic_DNA"/>
</dbReference>
<feature type="compositionally biased region" description="Basic residues" evidence="1">
    <location>
        <begin position="53"/>
        <end position="68"/>
    </location>
</feature>
<evidence type="ECO:0000313" key="2">
    <source>
        <dbReference type="EMBL" id="KAK5077794.1"/>
    </source>
</evidence>
<feature type="region of interest" description="Disordered" evidence="1">
    <location>
        <begin position="47"/>
        <end position="109"/>
    </location>
</feature>
<keyword evidence="3" id="KW-1185">Reference proteome</keyword>
<gene>
    <name evidence="2" type="ORF">LTR24_009317</name>
</gene>
<reference evidence="2 3" key="1">
    <citation type="submission" date="2023-08" db="EMBL/GenBank/DDBJ databases">
        <title>Black Yeasts Isolated from many extreme environments.</title>
        <authorList>
            <person name="Coleine C."/>
            <person name="Stajich J.E."/>
            <person name="Selbmann L."/>
        </authorList>
    </citation>
    <scope>NUCLEOTIDE SEQUENCE [LARGE SCALE GENOMIC DNA]</scope>
    <source>
        <strain evidence="2 3">CCFEE 5885</strain>
    </source>
</reference>
<feature type="compositionally biased region" description="Acidic residues" evidence="1">
    <location>
        <begin position="75"/>
        <end position="86"/>
    </location>
</feature>
<accession>A0ABR0JYA5</accession>
<evidence type="ECO:0000256" key="1">
    <source>
        <dbReference type="SAM" id="MobiDB-lite"/>
    </source>
</evidence>
<sequence>MNQEWRAISSNDHKVAIGLMKTSIAKGDSNRLKALVNEPHPLIESAISNRLYQARRGRQGSAKKKRKPPSANAEEQSESAADDNEDNDPRAASDSGDRRNIMAIGSVLM</sequence>
<name>A0ABR0JYA5_9EURO</name>
<comment type="caution">
    <text evidence="2">The sequence shown here is derived from an EMBL/GenBank/DDBJ whole genome shotgun (WGS) entry which is preliminary data.</text>
</comment>
<protein>
    <submittedName>
        <fullName evidence="2">Uncharacterized protein</fullName>
    </submittedName>
</protein>
<evidence type="ECO:0000313" key="3">
    <source>
        <dbReference type="Proteomes" id="UP001345013"/>
    </source>
</evidence>
<organism evidence="2 3">
    <name type="scientific">Lithohypha guttulata</name>
    <dbReference type="NCBI Taxonomy" id="1690604"/>
    <lineage>
        <taxon>Eukaryota</taxon>
        <taxon>Fungi</taxon>
        <taxon>Dikarya</taxon>
        <taxon>Ascomycota</taxon>
        <taxon>Pezizomycotina</taxon>
        <taxon>Eurotiomycetes</taxon>
        <taxon>Chaetothyriomycetidae</taxon>
        <taxon>Chaetothyriales</taxon>
        <taxon>Trichomeriaceae</taxon>
        <taxon>Lithohypha</taxon>
    </lineage>
</organism>